<protein>
    <recommendedName>
        <fullName evidence="1">Reverse transcriptase domain-containing protein</fullName>
    </recommendedName>
</protein>
<name>A0AAP0J2B9_9MAGN</name>
<dbReference type="Gene3D" id="3.30.70.270">
    <property type="match status" value="1"/>
</dbReference>
<evidence type="ECO:0000313" key="3">
    <source>
        <dbReference type="Proteomes" id="UP001419268"/>
    </source>
</evidence>
<dbReference type="CDD" id="cd01647">
    <property type="entry name" value="RT_LTR"/>
    <property type="match status" value="1"/>
</dbReference>
<dbReference type="Pfam" id="PF00078">
    <property type="entry name" value="RVT_1"/>
    <property type="match status" value="1"/>
</dbReference>
<reference evidence="2 3" key="1">
    <citation type="submission" date="2024-01" db="EMBL/GenBank/DDBJ databases">
        <title>Genome assemblies of Stephania.</title>
        <authorList>
            <person name="Yang L."/>
        </authorList>
    </citation>
    <scope>NUCLEOTIDE SEQUENCE [LARGE SCALE GENOMIC DNA]</scope>
    <source>
        <strain evidence="2">JXDWG</strain>
        <tissue evidence="2">Leaf</tissue>
    </source>
</reference>
<keyword evidence="3" id="KW-1185">Reference proteome</keyword>
<dbReference type="PROSITE" id="PS00141">
    <property type="entry name" value="ASP_PROTEASE"/>
    <property type="match status" value="1"/>
</dbReference>
<dbReference type="CDD" id="cd00303">
    <property type="entry name" value="retropepsin_like"/>
    <property type="match status" value="1"/>
</dbReference>
<dbReference type="PANTHER" id="PTHR15503">
    <property type="entry name" value="LDOC1 RELATED"/>
    <property type="match status" value="1"/>
</dbReference>
<dbReference type="Gene3D" id="3.10.10.10">
    <property type="entry name" value="HIV Type 1 Reverse Transcriptase, subunit A, domain 1"/>
    <property type="match status" value="1"/>
</dbReference>
<dbReference type="InterPro" id="IPR000477">
    <property type="entry name" value="RT_dom"/>
</dbReference>
<dbReference type="EMBL" id="JBBNAG010000006">
    <property type="protein sequence ID" value="KAK9125087.1"/>
    <property type="molecule type" value="Genomic_DNA"/>
</dbReference>
<dbReference type="InterPro" id="IPR032567">
    <property type="entry name" value="RTL1-rel"/>
</dbReference>
<dbReference type="Pfam" id="PF08284">
    <property type="entry name" value="RVP_2"/>
    <property type="match status" value="1"/>
</dbReference>
<dbReference type="GO" id="GO:0006508">
    <property type="term" value="P:proteolysis"/>
    <property type="evidence" value="ECO:0007669"/>
    <property type="project" value="InterPro"/>
</dbReference>
<dbReference type="AlphaFoldDB" id="A0AAP0J2B9"/>
<dbReference type="InterPro" id="IPR043128">
    <property type="entry name" value="Rev_trsase/Diguanyl_cyclase"/>
</dbReference>
<dbReference type="SUPFAM" id="SSF50630">
    <property type="entry name" value="Acid proteases"/>
    <property type="match status" value="1"/>
</dbReference>
<evidence type="ECO:0000313" key="2">
    <source>
        <dbReference type="EMBL" id="KAK9125087.1"/>
    </source>
</evidence>
<accession>A0AAP0J2B9</accession>
<dbReference type="Proteomes" id="UP001419268">
    <property type="component" value="Unassembled WGS sequence"/>
</dbReference>
<dbReference type="InterPro" id="IPR043502">
    <property type="entry name" value="DNA/RNA_pol_sf"/>
</dbReference>
<dbReference type="InterPro" id="IPR021109">
    <property type="entry name" value="Peptidase_aspartic_dom_sf"/>
</dbReference>
<proteinExistence type="predicted"/>
<comment type="caution">
    <text evidence="2">The sequence shown here is derived from an EMBL/GenBank/DDBJ whole genome shotgun (WGS) entry which is preliminary data.</text>
</comment>
<organism evidence="2 3">
    <name type="scientific">Stephania cephalantha</name>
    <dbReference type="NCBI Taxonomy" id="152367"/>
    <lineage>
        <taxon>Eukaryota</taxon>
        <taxon>Viridiplantae</taxon>
        <taxon>Streptophyta</taxon>
        <taxon>Embryophyta</taxon>
        <taxon>Tracheophyta</taxon>
        <taxon>Spermatophyta</taxon>
        <taxon>Magnoliopsida</taxon>
        <taxon>Ranunculales</taxon>
        <taxon>Menispermaceae</taxon>
        <taxon>Menispermoideae</taxon>
        <taxon>Cissampelideae</taxon>
        <taxon>Stephania</taxon>
    </lineage>
</organism>
<feature type="domain" description="Reverse transcriptase" evidence="1">
    <location>
        <begin position="235"/>
        <end position="304"/>
    </location>
</feature>
<dbReference type="PANTHER" id="PTHR15503:SF45">
    <property type="entry name" value="RNA-DIRECTED DNA POLYMERASE HOMOLOG"/>
    <property type="match status" value="1"/>
</dbReference>
<evidence type="ECO:0000259" key="1">
    <source>
        <dbReference type="Pfam" id="PF00078"/>
    </source>
</evidence>
<dbReference type="Gene3D" id="2.40.70.10">
    <property type="entry name" value="Acid Proteases"/>
    <property type="match status" value="1"/>
</dbReference>
<dbReference type="GO" id="GO:0004190">
    <property type="term" value="F:aspartic-type endopeptidase activity"/>
    <property type="evidence" value="ECO:0007669"/>
    <property type="project" value="InterPro"/>
</dbReference>
<gene>
    <name evidence="2" type="ORF">Scep_013933</name>
</gene>
<sequence>MVSICGHQAYVLFDSGSTVSFISGRMVSMFGLKPVSVGVHLILSTAAGDRVYPNSLVEKCPVEIDGVELPADFRVLEFLEFDALLGMDWLASYHAHIDCFAKTVIFEIPGHPVFMYSGNTPRGESIRGRLATSGEMETLVSVYTIAESHGPKLEEIPVVCEFPDVFPEDLPGLPPPREIDFIIELVPSTKPISIPPYRMAPRELEELRKQLQELSEKGFITPSISPWGAPVLFVKKKDDTLSLCIDYRQLNKVTVKNKYPLPRIDDLFDQLRGAQFFSKIDLRSGYHQLRIREDDRYITAFSTRYGHYRVHSHAVWFD</sequence>
<dbReference type="SUPFAM" id="SSF56672">
    <property type="entry name" value="DNA/RNA polymerases"/>
    <property type="match status" value="1"/>
</dbReference>
<dbReference type="InterPro" id="IPR001969">
    <property type="entry name" value="Aspartic_peptidase_AS"/>
</dbReference>